<dbReference type="Proteomes" id="UP001055811">
    <property type="component" value="Linkage Group LG02"/>
</dbReference>
<evidence type="ECO:0000313" key="2">
    <source>
        <dbReference type="Proteomes" id="UP001055811"/>
    </source>
</evidence>
<dbReference type="EMBL" id="CM042010">
    <property type="protein sequence ID" value="KAI3781209.1"/>
    <property type="molecule type" value="Genomic_DNA"/>
</dbReference>
<proteinExistence type="predicted"/>
<reference evidence="2" key="1">
    <citation type="journal article" date="2022" name="Mol. Ecol. Resour.">
        <title>The genomes of chicory, endive, great burdock and yacon provide insights into Asteraceae palaeo-polyploidization history and plant inulin production.</title>
        <authorList>
            <person name="Fan W."/>
            <person name="Wang S."/>
            <person name="Wang H."/>
            <person name="Wang A."/>
            <person name="Jiang F."/>
            <person name="Liu H."/>
            <person name="Zhao H."/>
            <person name="Xu D."/>
            <person name="Zhang Y."/>
        </authorList>
    </citation>
    <scope>NUCLEOTIDE SEQUENCE [LARGE SCALE GENOMIC DNA]</scope>
    <source>
        <strain evidence="2">cv. Punajuju</strain>
    </source>
</reference>
<gene>
    <name evidence="1" type="ORF">L2E82_11217</name>
</gene>
<keyword evidence="2" id="KW-1185">Reference proteome</keyword>
<reference evidence="1 2" key="2">
    <citation type="journal article" date="2022" name="Mol. Ecol. Resour.">
        <title>The genomes of chicory, endive, great burdock and yacon provide insights into Asteraceae paleo-polyploidization history and plant inulin production.</title>
        <authorList>
            <person name="Fan W."/>
            <person name="Wang S."/>
            <person name="Wang H."/>
            <person name="Wang A."/>
            <person name="Jiang F."/>
            <person name="Liu H."/>
            <person name="Zhao H."/>
            <person name="Xu D."/>
            <person name="Zhang Y."/>
        </authorList>
    </citation>
    <scope>NUCLEOTIDE SEQUENCE [LARGE SCALE GENOMIC DNA]</scope>
    <source>
        <strain evidence="2">cv. Punajuju</strain>
        <tissue evidence="1">Leaves</tissue>
    </source>
</reference>
<protein>
    <submittedName>
        <fullName evidence="1">Uncharacterized protein</fullName>
    </submittedName>
</protein>
<comment type="caution">
    <text evidence="1">The sequence shown here is derived from an EMBL/GenBank/DDBJ whole genome shotgun (WGS) entry which is preliminary data.</text>
</comment>
<accession>A0ACB9GC69</accession>
<evidence type="ECO:0000313" key="1">
    <source>
        <dbReference type="EMBL" id="KAI3781209.1"/>
    </source>
</evidence>
<sequence>MSFAEVVKGQVPSRKDKLLTEAESTREPMEIGVNRREDVIITDPCLNGSRDWSVGLICVNTSILEVISETVEIVFDHRTFTIRVQEVDKRLCDYDTENRIEQEEHEHDEDEKEEESSEGEEAHGASDKESIVDSSYEEFEVVHEEHFIRDSSPEIESIRCKRDNY</sequence>
<name>A0ACB9GC69_CICIN</name>
<organism evidence="1 2">
    <name type="scientific">Cichorium intybus</name>
    <name type="common">Chicory</name>
    <dbReference type="NCBI Taxonomy" id="13427"/>
    <lineage>
        <taxon>Eukaryota</taxon>
        <taxon>Viridiplantae</taxon>
        <taxon>Streptophyta</taxon>
        <taxon>Embryophyta</taxon>
        <taxon>Tracheophyta</taxon>
        <taxon>Spermatophyta</taxon>
        <taxon>Magnoliopsida</taxon>
        <taxon>eudicotyledons</taxon>
        <taxon>Gunneridae</taxon>
        <taxon>Pentapetalae</taxon>
        <taxon>asterids</taxon>
        <taxon>campanulids</taxon>
        <taxon>Asterales</taxon>
        <taxon>Asteraceae</taxon>
        <taxon>Cichorioideae</taxon>
        <taxon>Cichorieae</taxon>
        <taxon>Cichoriinae</taxon>
        <taxon>Cichorium</taxon>
    </lineage>
</organism>